<gene>
    <name evidence="1" type="ORF">LCGC14_2764070</name>
</gene>
<proteinExistence type="predicted"/>
<name>A0A0F8YY81_9ZZZZ</name>
<organism evidence="1">
    <name type="scientific">marine sediment metagenome</name>
    <dbReference type="NCBI Taxonomy" id="412755"/>
    <lineage>
        <taxon>unclassified sequences</taxon>
        <taxon>metagenomes</taxon>
        <taxon>ecological metagenomes</taxon>
    </lineage>
</organism>
<evidence type="ECO:0000313" key="1">
    <source>
        <dbReference type="EMBL" id="KKK86353.1"/>
    </source>
</evidence>
<comment type="caution">
    <text evidence="1">The sequence shown here is derived from an EMBL/GenBank/DDBJ whole genome shotgun (WGS) entry which is preliminary data.</text>
</comment>
<dbReference type="EMBL" id="LAZR01050884">
    <property type="protein sequence ID" value="KKK86353.1"/>
    <property type="molecule type" value="Genomic_DNA"/>
</dbReference>
<reference evidence="1" key="1">
    <citation type="journal article" date="2015" name="Nature">
        <title>Complex archaea that bridge the gap between prokaryotes and eukaryotes.</title>
        <authorList>
            <person name="Spang A."/>
            <person name="Saw J.H."/>
            <person name="Jorgensen S.L."/>
            <person name="Zaremba-Niedzwiedzka K."/>
            <person name="Martijn J."/>
            <person name="Lind A.E."/>
            <person name="van Eijk R."/>
            <person name="Schleper C."/>
            <person name="Guy L."/>
            <person name="Ettema T.J."/>
        </authorList>
    </citation>
    <scope>NUCLEOTIDE SEQUENCE</scope>
</reference>
<sequence length="70" mass="8648">MPTRTRKRLPSTKELGPIAQRVIEANKFLSDYPLPRLLNRRRWTKKQWKRHKESWAELDQEKREKQRQHA</sequence>
<accession>A0A0F8YY81</accession>
<protein>
    <submittedName>
        <fullName evidence="1">Uncharacterized protein</fullName>
    </submittedName>
</protein>
<dbReference type="AlphaFoldDB" id="A0A0F8YY81"/>
<feature type="non-terminal residue" evidence="1">
    <location>
        <position position="70"/>
    </location>
</feature>